<keyword evidence="2" id="KW-1133">Transmembrane helix</keyword>
<reference evidence="5" key="1">
    <citation type="journal article" date="2020" name="Phytopathology">
        <title>Genome Sequence Resources of Colletotrichum truncatum, C. plurivorum, C. musicola, and C. sojae: Four Species Pathogenic to Soybean (Glycine max).</title>
        <authorList>
            <person name="Rogerio F."/>
            <person name="Boufleur T.R."/>
            <person name="Ciampi-Guillardi M."/>
            <person name="Sukno S.A."/>
            <person name="Thon M.R."/>
            <person name="Massola Junior N.S."/>
            <person name="Baroncelli R."/>
        </authorList>
    </citation>
    <scope>NUCLEOTIDE SEQUENCE</scope>
    <source>
        <strain evidence="5">LFN00145</strain>
    </source>
</reference>
<feature type="chain" id="PRO_5034393910" description="Peptidase A1 domain-containing protein" evidence="3">
    <location>
        <begin position="29"/>
        <end position="563"/>
    </location>
</feature>
<feature type="compositionally biased region" description="Gly residues" evidence="1">
    <location>
        <begin position="441"/>
        <end position="453"/>
    </location>
</feature>
<dbReference type="AlphaFoldDB" id="A0A8H6K1D2"/>
<organism evidence="5 6">
    <name type="scientific">Colletotrichum plurivorum</name>
    <dbReference type="NCBI Taxonomy" id="2175906"/>
    <lineage>
        <taxon>Eukaryota</taxon>
        <taxon>Fungi</taxon>
        <taxon>Dikarya</taxon>
        <taxon>Ascomycota</taxon>
        <taxon>Pezizomycotina</taxon>
        <taxon>Sordariomycetes</taxon>
        <taxon>Hypocreomycetidae</taxon>
        <taxon>Glomerellales</taxon>
        <taxon>Glomerellaceae</taxon>
        <taxon>Colletotrichum</taxon>
        <taxon>Colletotrichum orchidearum species complex</taxon>
    </lineage>
</organism>
<dbReference type="InterPro" id="IPR033121">
    <property type="entry name" value="PEPTIDASE_A1"/>
</dbReference>
<dbReference type="SUPFAM" id="SSF50630">
    <property type="entry name" value="Acid proteases"/>
    <property type="match status" value="1"/>
</dbReference>
<keyword evidence="3" id="KW-0732">Signal</keyword>
<evidence type="ECO:0000256" key="1">
    <source>
        <dbReference type="SAM" id="MobiDB-lite"/>
    </source>
</evidence>
<dbReference type="PROSITE" id="PS51767">
    <property type="entry name" value="PEPTIDASE_A1"/>
    <property type="match status" value="1"/>
</dbReference>
<feature type="region of interest" description="Disordered" evidence="1">
    <location>
        <begin position="431"/>
        <end position="466"/>
    </location>
</feature>
<feature type="region of interest" description="Disordered" evidence="1">
    <location>
        <begin position="498"/>
        <end position="537"/>
    </location>
</feature>
<evidence type="ECO:0000256" key="3">
    <source>
        <dbReference type="SAM" id="SignalP"/>
    </source>
</evidence>
<sequence length="563" mass="60460">MEPSSPTTHCRLALWLILPAYLATLVQGACAPYPVPLRLGNVSLSNGKEARGVELTVGTPEQKFALIPHNGQNGTLLYATNGVCDPNGANKWSRTSCTTLRGGSYDSAASNTSKPTSDNVFIDDDGWPGIKPITDATKLSTNVTLDDFAMGMVLSDADVSGSTMMFLGLAKNSTILSALKNSGKIASRTWSLFWGRGFGMPSQSDGHIIFGGYDRAKASGQRHTEPMTIGNAHCKSQLIVTVTDLTLNFDNGSDVSLFTSGSEPFPSCIMTEGPLAMRMHFNPFFSNMMRKTSDNTISTLKRALGYYYWTSLYGPQQKPYEGALTITLSSGLKIRLDRDQLITPHVYLHEQSGEMLLNATEHDLLIDPLGDDGNEYMAQFGFQFLSAAYLQVNYETSEFSLWAANPTADEDIVALDPSGKDVTEYCAVEAGDGNEDANSGGNSGGDNGAGGGSDAPSTEPSKSSPTLSPGVIAGIAVGGAAVGALIVGAAVWFCRRRKSKAKSSTPPDMVQDTQFKPELQADELPRKTPLTSELDNGHAPFIQRYEIGDNVDPRYTRRYEMPG</sequence>
<accession>A0A8H6K1D2</accession>
<feature type="domain" description="Peptidase A1" evidence="4">
    <location>
        <begin position="51"/>
        <end position="402"/>
    </location>
</feature>
<comment type="caution">
    <text evidence="5">The sequence shown here is derived from an EMBL/GenBank/DDBJ whole genome shotgun (WGS) entry which is preliminary data.</text>
</comment>
<evidence type="ECO:0000313" key="6">
    <source>
        <dbReference type="Proteomes" id="UP000654918"/>
    </source>
</evidence>
<dbReference type="Gene3D" id="2.40.70.10">
    <property type="entry name" value="Acid Proteases"/>
    <property type="match status" value="1"/>
</dbReference>
<name>A0A8H6K1D2_9PEZI</name>
<dbReference type="InterPro" id="IPR021109">
    <property type="entry name" value="Peptidase_aspartic_dom_sf"/>
</dbReference>
<protein>
    <recommendedName>
        <fullName evidence="4">Peptidase A1 domain-containing protein</fullName>
    </recommendedName>
</protein>
<keyword evidence="2" id="KW-0812">Transmembrane</keyword>
<keyword evidence="6" id="KW-1185">Reference proteome</keyword>
<evidence type="ECO:0000259" key="4">
    <source>
        <dbReference type="PROSITE" id="PS51767"/>
    </source>
</evidence>
<dbReference type="EMBL" id="WIGO01000219">
    <property type="protein sequence ID" value="KAF6823139.1"/>
    <property type="molecule type" value="Genomic_DNA"/>
</dbReference>
<dbReference type="Pfam" id="PF00026">
    <property type="entry name" value="Asp"/>
    <property type="match status" value="1"/>
</dbReference>
<feature type="compositionally biased region" description="Polar residues" evidence="1">
    <location>
        <begin position="502"/>
        <end position="514"/>
    </location>
</feature>
<proteinExistence type="predicted"/>
<evidence type="ECO:0000313" key="5">
    <source>
        <dbReference type="EMBL" id="KAF6823139.1"/>
    </source>
</evidence>
<dbReference type="Proteomes" id="UP000654918">
    <property type="component" value="Unassembled WGS sequence"/>
</dbReference>
<feature type="signal peptide" evidence="3">
    <location>
        <begin position="1"/>
        <end position="28"/>
    </location>
</feature>
<evidence type="ECO:0000256" key="2">
    <source>
        <dbReference type="SAM" id="Phobius"/>
    </source>
</evidence>
<gene>
    <name evidence="5" type="ORF">CPLU01_11574</name>
</gene>
<keyword evidence="2" id="KW-0472">Membrane</keyword>
<feature type="transmembrane region" description="Helical" evidence="2">
    <location>
        <begin position="471"/>
        <end position="494"/>
    </location>
</feature>